<proteinExistence type="predicted"/>
<feature type="compositionally biased region" description="Polar residues" evidence="2">
    <location>
        <begin position="344"/>
        <end position="357"/>
    </location>
</feature>
<feature type="region of interest" description="Disordered" evidence="2">
    <location>
        <begin position="272"/>
        <end position="371"/>
    </location>
</feature>
<dbReference type="EMBL" id="QSBY01000004">
    <property type="protein sequence ID" value="RHW72806.1"/>
    <property type="molecule type" value="Genomic_DNA"/>
</dbReference>
<gene>
    <name evidence="3" type="primary">kkt8</name>
    <name evidence="3" type="ORF">DPX39_040081800</name>
</gene>
<sequence length="399" mass="44648">MRASTPPLYQRQPEGLAPSYHTGLPLAMPDVPTLRIPQHLSATSHAMPPTAAAQGEFVMAATAPRLGSLETSTRATNPAPFITQFPAAQAPNLHGYVSASPRTSGTGTETSASDYFRYAANLMRNTLPPPMTELAALEEEEKSLKREEEELRPQIIELERMREQLEEQTQKVAVELMQMVVLEQQYYVEPIVDYTAQIKNAEVQCVHLASRVEEAKHSLEELQRQHQSYDAVMEEKERLKKETCAVRERFTTLENRRRLCMLQSEALFDVESRRGEEAASQAEETENQLMEMRNNEPLLGIKRSRRSSRSVSRGVSFAQKSIVLDTGSDGDDDDYARSTRHTGDTVSGLTQRGSWNSAGAEDEESEQDCDRDDICGISGQSVRYSLNDTKRVQLVVPAV</sequence>
<dbReference type="Proteomes" id="UP000266743">
    <property type="component" value="Chromosome 4"/>
</dbReference>
<evidence type="ECO:0000313" key="4">
    <source>
        <dbReference type="Proteomes" id="UP000266743"/>
    </source>
</evidence>
<protein>
    <submittedName>
        <fullName evidence="3">Kinetoplastid kinetochore protein 8</fullName>
    </submittedName>
</protein>
<evidence type="ECO:0000256" key="2">
    <source>
        <dbReference type="SAM" id="MobiDB-lite"/>
    </source>
</evidence>
<comment type="caution">
    <text evidence="3">The sequence shown here is derived from an EMBL/GenBank/DDBJ whole genome shotgun (WGS) entry which is preliminary data.</text>
</comment>
<accession>A0A3L6L9Q0</accession>
<feature type="coiled-coil region" evidence="1">
    <location>
        <begin position="134"/>
        <end position="178"/>
    </location>
</feature>
<reference evidence="3 4" key="1">
    <citation type="submission" date="2018-09" db="EMBL/GenBank/DDBJ databases">
        <title>whole genome sequence of T. equiperdum IVM-t1 strain.</title>
        <authorList>
            <person name="Suganuma K."/>
        </authorList>
    </citation>
    <scope>NUCLEOTIDE SEQUENCE [LARGE SCALE GENOMIC DNA]</scope>
    <source>
        <strain evidence="3 4">IVM-t1</strain>
    </source>
</reference>
<evidence type="ECO:0000256" key="1">
    <source>
        <dbReference type="SAM" id="Coils"/>
    </source>
</evidence>
<organism evidence="3 4">
    <name type="scientific">Trypanosoma brucei equiperdum</name>
    <dbReference type="NCBI Taxonomy" id="630700"/>
    <lineage>
        <taxon>Eukaryota</taxon>
        <taxon>Discoba</taxon>
        <taxon>Euglenozoa</taxon>
        <taxon>Kinetoplastea</taxon>
        <taxon>Metakinetoplastina</taxon>
        <taxon>Trypanosomatida</taxon>
        <taxon>Trypanosomatidae</taxon>
        <taxon>Trypanosoma</taxon>
    </lineage>
</organism>
<evidence type="ECO:0000313" key="3">
    <source>
        <dbReference type="EMBL" id="RHW72806.1"/>
    </source>
</evidence>
<keyword evidence="1" id="KW-0175">Coiled coil</keyword>
<dbReference type="AlphaFoldDB" id="A0A3L6L9Q0"/>
<name>A0A3L6L9Q0_9TRYP</name>
<feature type="coiled-coil region" evidence="1">
    <location>
        <begin position="205"/>
        <end position="242"/>
    </location>
</feature>
<feature type="compositionally biased region" description="Acidic residues" evidence="2">
    <location>
        <begin position="360"/>
        <end position="371"/>
    </location>
</feature>